<comment type="caution">
    <text evidence="3">The sequence shown here is derived from an EMBL/GenBank/DDBJ whole genome shotgun (WGS) entry which is preliminary data.</text>
</comment>
<evidence type="ECO:0000256" key="1">
    <source>
        <dbReference type="ARBA" id="ARBA00022737"/>
    </source>
</evidence>
<gene>
    <name evidence="3" type="ORF">TIFTF001_029750</name>
</gene>
<keyword evidence="4" id="KW-1185">Reference proteome</keyword>
<dbReference type="InterPro" id="IPR011990">
    <property type="entry name" value="TPR-like_helical_dom_sf"/>
</dbReference>
<dbReference type="EMBL" id="BTGU01000101">
    <property type="protein sequence ID" value="GMN60658.1"/>
    <property type="molecule type" value="Genomic_DNA"/>
</dbReference>
<dbReference type="AlphaFoldDB" id="A0AA88DSE6"/>
<reference evidence="3" key="1">
    <citation type="submission" date="2023-07" db="EMBL/GenBank/DDBJ databases">
        <title>draft genome sequence of fig (Ficus carica).</title>
        <authorList>
            <person name="Takahashi T."/>
            <person name="Nishimura K."/>
        </authorList>
    </citation>
    <scope>NUCLEOTIDE SEQUENCE</scope>
</reference>
<dbReference type="Pfam" id="PF13041">
    <property type="entry name" value="PPR_2"/>
    <property type="match status" value="1"/>
</dbReference>
<dbReference type="PANTHER" id="PTHR46862:SF5">
    <property type="entry name" value="OS02G0170000 PROTEIN"/>
    <property type="match status" value="1"/>
</dbReference>
<accession>A0AA88DSE6</accession>
<feature type="repeat" description="PPR" evidence="2">
    <location>
        <begin position="39"/>
        <end position="73"/>
    </location>
</feature>
<dbReference type="InterPro" id="IPR002885">
    <property type="entry name" value="PPR_rpt"/>
</dbReference>
<evidence type="ECO:0000313" key="3">
    <source>
        <dbReference type="EMBL" id="GMN60658.1"/>
    </source>
</evidence>
<dbReference type="PROSITE" id="PS51375">
    <property type="entry name" value="PPR"/>
    <property type="match status" value="2"/>
</dbReference>
<organism evidence="3 4">
    <name type="scientific">Ficus carica</name>
    <name type="common">Common fig</name>
    <dbReference type="NCBI Taxonomy" id="3494"/>
    <lineage>
        <taxon>Eukaryota</taxon>
        <taxon>Viridiplantae</taxon>
        <taxon>Streptophyta</taxon>
        <taxon>Embryophyta</taxon>
        <taxon>Tracheophyta</taxon>
        <taxon>Spermatophyta</taxon>
        <taxon>Magnoliopsida</taxon>
        <taxon>eudicotyledons</taxon>
        <taxon>Gunneridae</taxon>
        <taxon>Pentapetalae</taxon>
        <taxon>rosids</taxon>
        <taxon>fabids</taxon>
        <taxon>Rosales</taxon>
        <taxon>Moraceae</taxon>
        <taxon>Ficeae</taxon>
        <taxon>Ficus</taxon>
    </lineage>
</organism>
<dbReference type="PANTHER" id="PTHR46862">
    <property type="entry name" value="OS07G0661900 PROTEIN"/>
    <property type="match status" value="1"/>
</dbReference>
<dbReference type="Proteomes" id="UP001187192">
    <property type="component" value="Unassembled WGS sequence"/>
</dbReference>
<evidence type="ECO:0000256" key="2">
    <source>
        <dbReference type="PROSITE-ProRule" id="PRU00708"/>
    </source>
</evidence>
<dbReference type="Gene3D" id="1.25.40.10">
    <property type="entry name" value="Tetratricopeptide repeat domain"/>
    <property type="match status" value="1"/>
</dbReference>
<feature type="repeat" description="PPR" evidence="2">
    <location>
        <begin position="74"/>
        <end position="92"/>
    </location>
</feature>
<dbReference type="NCBIfam" id="TIGR00756">
    <property type="entry name" value="PPR"/>
    <property type="match status" value="3"/>
</dbReference>
<evidence type="ECO:0000313" key="4">
    <source>
        <dbReference type="Proteomes" id="UP001187192"/>
    </source>
</evidence>
<protein>
    <recommendedName>
        <fullName evidence="5">Pentatricopeptide repeat-containing protein</fullName>
    </recommendedName>
</protein>
<proteinExistence type="predicted"/>
<sequence>MPIMHLSIKKILASYRDRGVWQKTFQVLREMKSSGVNPDRHFYNVMIYTFGKYNCLDHAMATFDRMISEGIQPDTVTWNTLIDCHCKSGRHE</sequence>
<keyword evidence="1" id="KW-0677">Repeat</keyword>
<name>A0AA88DSE6_FICCA</name>
<evidence type="ECO:0008006" key="5">
    <source>
        <dbReference type="Google" id="ProtNLM"/>
    </source>
</evidence>